<reference evidence="4 5" key="1">
    <citation type="journal article" date="2009" name="Science">
        <title>Green evolution and dynamic adaptations revealed by genomes of the marine picoeukaryotes Micromonas.</title>
        <authorList>
            <person name="Worden A.Z."/>
            <person name="Lee J.H."/>
            <person name="Mock T."/>
            <person name="Rouze P."/>
            <person name="Simmons M.P."/>
            <person name="Aerts A.L."/>
            <person name="Allen A.E."/>
            <person name="Cuvelier M.L."/>
            <person name="Derelle E."/>
            <person name="Everett M.V."/>
            <person name="Foulon E."/>
            <person name="Grimwood J."/>
            <person name="Gundlach H."/>
            <person name="Henrissat B."/>
            <person name="Napoli C."/>
            <person name="McDonald S.M."/>
            <person name="Parker M.S."/>
            <person name="Rombauts S."/>
            <person name="Salamov A."/>
            <person name="Von Dassow P."/>
            <person name="Badger J.H."/>
            <person name="Coutinho P.M."/>
            <person name="Demir E."/>
            <person name="Dubchak I."/>
            <person name="Gentemann C."/>
            <person name="Eikrem W."/>
            <person name="Gready J.E."/>
            <person name="John U."/>
            <person name="Lanier W."/>
            <person name="Lindquist E.A."/>
            <person name="Lucas S."/>
            <person name="Mayer K.F."/>
            <person name="Moreau H."/>
            <person name="Not F."/>
            <person name="Otillar R."/>
            <person name="Panaud O."/>
            <person name="Pangilinan J."/>
            <person name="Paulsen I."/>
            <person name="Piegu B."/>
            <person name="Poliakov A."/>
            <person name="Robbens S."/>
            <person name="Schmutz J."/>
            <person name="Toulza E."/>
            <person name="Wyss T."/>
            <person name="Zelensky A."/>
            <person name="Zhou K."/>
            <person name="Armbrust E.V."/>
            <person name="Bhattacharya D."/>
            <person name="Goodenough U.W."/>
            <person name="Van de Peer Y."/>
            <person name="Grigoriev I.V."/>
        </authorList>
    </citation>
    <scope>NUCLEOTIDE SEQUENCE [LARGE SCALE GENOMIC DNA]</scope>
    <source>
        <strain evidence="5">RCC299 / NOUM17</strain>
    </source>
</reference>
<accession>C1E0Z0</accession>
<dbReference type="AlphaFoldDB" id="C1E0Z0"/>
<dbReference type="InterPro" id="IPR036869">
    <property type="entry name" value="J_dom_sf"/>
</dbReference>
<dbReference type="PANTHER" id="PTHR44360">
    <property type="entry name" value="DNAJ HOMOLOG SUBFAMILY B MEMBER 9"/>
    <property type="match status" value="1"/>
</dbReference>
<dbReference type="InParanoid" id="C1E0Z0"/>
<keyword evidence="5" id="KW-1185">Reference proteome</keyword>
<feature type="compositionally biased region" description="Polar residues" evidence="2">
    <location>
        <begin position="310"/>
        <end position="319"/>
    </location>
</feature>
<keyword evidence="1" id="KW-0143">Chaperone</keyword>
<evidence type="ECO:0000256" key="2">
    <source>
        <dbReference type="SAM" id="MobiDB-lite"/>
    </source>
</evidence>
<dbReference type="GO" id="GO:0036503">
    <property type="term" value="P:ERAD pathway"/>
    <property type="evidence" value="ECO:0007669"/>
    <property type="project" value="TreeGrafter"/>
</dbReference>
<feature type="domain" description="J" evidence="3">
    <location>
        <begin position="74"/>
        <end position="147"/>
    </location>
</feature>
<dbReference type="PANTHER" id="PTHR44360:SF1">
    <property type="entry name" value="DNAJ HOMOLOG SUBFAMILY B MEMBER 9"/>
    <property type="match status" value="1"/>
</dbReference>
<dbReference type="eggNOG" id="KOG0714">
    <property type="taxonomic scope" value="Eukaryota"/>
</dbReference>
<dbReference type="GeneID" id="8241574"/>
<evidence type="ECO:0000256" key="1">
    <source>
        <dbReference type="ARBA" id="ARBA00023186"/>
    </source>
</evidence>
<dbReference type="Gene3D" id="1.10.287.110">
    <property type="entry name" value="DnaJ domain"/>
    <property type="match status" value="1"/>
</dbReference>
<dbReference type="SMART" id="SM00271">
    <property type="entry name" value="DnaJ"/>
    <property type="match status" value="1"/>
</dbReference>
<dbReference type="KEGG" id="mis:MICPUN_113699"/>
<proteinExistence type="predicted"/>
<name>C1E0Z0_MICCC</name>
<evidence type="ECO:0000313" key="4">
    <source>
        <dbReference type="EMBL" id="ACO62085.1"/>
    </source>
</evidence>
<dbReference type="PRINTS" id="PR00625">
    <property type="entry name" value="JDOMAIN"/>
</dbReference>
<dbReference type="RefSeq" id="XP_002500827.1">
    <property type="nucleotide sequence ID" value="XM_002500781.1"/>
</dbReference>
<organism evidence="4 5">
    <name type="scientific">Micromonas commoda (strain RCC299 / NOUM17 / CCMP2709)</name>
    <name type="common">Picoplanktonic green alga</name>
    <dbReference type="NCBI Taxonomy" id="296587"/>
    <lineage>
        <taxon>Eukaryota</taxon>
        <taxon>Viridiplantae</taxon>
        <taxon>Chlorophyta</taxon>
        <taxon>Mamiellophyceae</taxon>
        <taxon>Mamiellales</taxon>
        <taxon>Mamiellaceae</taxon>
        <taxon>Micromonas</taxon>
    </lineage>
</organism>
<dbReference type="OrthoDB" id="1922282at2759"/>
<evidence type="ECO:0000259" key="3">
    <source>
        <dbReference type="PROSITE" id="PS50076"/>
    </source>
</evidence>
<feature type="compositionally biased region" description="Acidic residues" evidence="2">
    <location>
        <begin position="220"/>
        <end position="230"/>
    </location>
</feature>
<feature type="region of interest" description="Disordered" evidence="2">
    <location>
        <begin position="214"/>
        <end position="260"/>
    </location>
</feature>
<dbReference type="InterPro" id="IPR051948">
    <property type="entry name" value="Hsp70_co-chaperone_J-domain"/>
</dbReference>
<gene>
    <name evidence="4" type="ORF">MICPUN_113699</name>
</gene>
<sequence length="413" mass="45303">MSHRAVVTAREAHARLTAARRYSGGSAGAILKSRHVAPAGRISGRWGGVSHRRGSRRGPCLVVAKIWTDDGRRKAAEMMGLTAEEAADEKTLKRAFRRLALRYHPDIAKDDAGVEKFHQIQEAYRVLSGADLAHVELPQDQEWDTHDWRWAHRYKGAANGVAGVDPEQARRRMGEEERRARVGEQLRSMAGAPTRRKRRVIKPLSAQPSNVAVEFNSGTYDDDGGGDECPSDGCASEWAQPARSSADTAGDTAGDEENSTKFAYNARAVRGYQSDRHSTETAHERLNAQLAGLHRKKVIRARAMGIEFTESAQSANSGAGKTGRAEDPDAEARRQENKVWAAKAARFYGGAGLQLEESTPERFLRLAKLAKEWRDQRSQNSFSQALFSSAEEKMSPKELLQSAVEGASLGACA</sequence>
<dbReference type="InterPro" id="IPR001623">
    <property type="entry name" value="DnaJ_domain"/>
</dbReference>
<dbReference type="PROSITE" id="PS50076">
    <property type="entry name" value="DNAJ_2"/>
    <property type="match status" value="1"/>
</dbReference>
<dbReference type="STRING" id="296587.C1E0Z0"/>
<evidence type="ECO:0000313" key="5">
    <source>
        <dbReference type="Proteomes" id="UP000002009"/>
    </source>
</evidence>
<dbReference type="EMBL" id="CP001324">
    <property type="protein sequence ID" value="ACO62085.1"/>
    <property type="molecule type" value="Genomic_DNA"/>
</dbReference>
<dbReference type="CDD" id="cd06257">
    <property type="entry name" value="DnaJ"/>
    <property type="match status" value="1"/>
</dbReference>
<dbReference type="Proteomes" id="UP000002009">
    <property type="component" value="Chromosome 3"/>
</dbReference>
<dbReference type="GO" id="GO:0051787">
    <property type="term" value="F:misfolded protein binding"/>
    <property type="evidence" value="ECO:0007669"/>
    <property type="project" value="TreeGrafter"/>
</dbReference>
<dbReference type="OMA" id="HYSTIKA"/>
<protein>
    <recommendedName>
        <fullName evidence="3">J domain-containing protein</fullName>
    </recommendedName>
</protein>
<dbReference type="SUPFAM" id="SSF46565">
    <property type="entry name" value="Chaperone J-domain"/>
    <property type="match status" value="1"/>
</dbReference>
<dbReference type="Pfam" id="PF00226">
    <property type="entry name" value="DnaJ"/>
    <property type="match status" value="1"/>
</dbReference>
<dbReference type="GO" id="GO:0005783">
    <property type="term" value="C:endoplasmic reticulum"/>
    <property type="evidence" value="ECO:0007669"/>
    <property type="project" value="TreeGrafter"/>
</dbReference>
<dbReference type="GO" id="GO:0051087">
    <property type="term" value="F:protein-folding chaperone binding"/>
    <property type="evidence" value="ECO:0007669"/>
    <property type="project" value="TreeGrafter"/>
</dbReference>
<feature type="region of interest" description="Disordered" evidence="2">
    <location>
        <begin position="310"/>
        <end position="330"/>
    </location>
</feature>